<accession>A0ABW7YJA6</accession>
<evidence type="ECO:0000313" key="3">
    <source>
        <dbReference type="EMBL" id="MFI5681198.1"/>
    </source>
</evidence>
<feature type="transmembrane region" description="Helical" evidence="1">
    <location>
        <begin position="214"/>
        <end position="235"/>
    </location>
</feature>
<dbReference type="RefSeq" id="WP_398661674.1">
    <property type="nucleotide sequence ID" value="NZ_JBITDC010000026.1"/>
</dbReference>
<evidence type="ECO:0000256" key="1">
    <source>
        <dbReference type="PROSITE-ProRule" id="PRU00244"/>
    </source>
</evidence>
<feature type="transmembrane region" description="Helical" evidence="1">
    <location>
        <begin position="145"/>
        <end position="167"/>
    </location>
</feature>
<feature type="transmembrane region" description="Helical" evidence="1">
    <location>
        <begin position="84"/>
        <end position="104"/>
    </location>
</feature>
<keyword evidence="1" id="KW-0812">Transmembrane</keyword>
<feature type="transmembrane region" description="Helical" evidence="1">
    <location>
        <begin position="15"/>
        <end position="33"/>
    </location>
</feature>
<dbReference type="PANTHER" id="PTHR35152:SF1">
    <property type="entry name" value="DOMAIN SIGNALLING PROTEIN, PUTATIVE (AFU_ORTHOLOGUE AFUA_5G11310)-RELATED"/>
    <property type="match status" value="1"/>
</dbReference>
<sequence>MGHMDHFSAGWVTPVLSYVMACVGSALGLRCTVRALDAAGASKRNWLLLGSFAIGSGIWTMHFVAMMGFGVAGTPIRYDVPLTVLSLVMSIAVVSAGVFTAGYGRSRVTSVVLGGLGTGLGVSAMHYTGMAALNLHGTVDYDALLVVASVVIAVVAATAALTLTLVVRGPVLTVVAALVMGLAVSTMHYTAMFAVHVTLAPSSAELPGATPTAFLFPLAVVLGSFLFLASAYVALSPTGKRAESVAGELLREVELSTATPSEPATASATVSATATAGIA</sequence>
<protein>
    <submittedName>
        <fullName evidence="3">MHYT domain-containing protein</fullName>
    </submittedName>
</protein>
<gene>
    <name evidence="3" type="ORF">ACIA8P_42445</name>
</gene>
<feature type="transmembrane region" description="Helical" evidence="1">
    <location>
        <begin position="45"/>
        <end position="72"/>
    </location>
</feature>
<proteinExistence type="predicted"/>
<keyword evidence="1" id="KW-0472">Membrane</keyword>
<dbReference type="EMBL" id="JBITDC010000026">
    <property type="protein sequence ID" value="MFI5681198.1"/>
    <property type="molecule type" value="Genomic_DNA"/>
</dbReference>
<dbReference type="InterPro" id="IPR005330">
    <property type="entry name" value="MHYT_dom"/>
</dbReference>
<dbReference type="Proteomes" id="UP001612415">
    <property type="component" value="Unassembled WGS sequence"/>
</dbReference>
<keyword evidence="1" id="KW-1133">Transmembrane helix</keyword>
<evidence type="ECO:0000313" key="4">
    <source>
        <dbReference type="Proteomes" id="UP001612415"/>
    </source>
</evidence>
<comment type="caution">
    <text evidence="3">The sequence shown here is derived from an EMBL/GenBank/DDBJ whole genome shotgun (WGS) entry which is preliminary data.</text>
</comment>
<name>A0ABW7YJA6_STRCE</name>
<reference evidence="3 4" key="1">
    <citation type="submission" date="2024-10" db="EMBL/GenBank/DDBJ databases">
        <title>The Natural Products Discovery Center: Release of the First 8490 Sequenced Strains for Exploring Actinobacteria Biosynthetic Diversity.</title>
        <authorList>
            <person name="Kalkreuter E."/>
            <person name="Kautsar S.A."/>
            <person name="Yang D."/>
            <person name="Bader C.D."/>
            <person name="Teijaro C.N."/>
            <person name="Fluegel L."/>
            <person name="Davis C.M."/>
            <person name="Simpson J.R."/>
            <person name="Lauterbach L."/>
            <person name="Steele A.D."/>
            <person name="Gui C."/>
            <person name="Meng S."/>
            <person name="Li G."/>
            <person name="Viehrig K."/>
            <person name="Ye F."/>
            <person name="Su P."/>
            <person name="Kiefer A.F."/>
            <person name="Nichols A."/>
            <person name="Cepeda A.J."/>
            <person name="Yan W."/>
            <person name="Fan B."/>
            <person name="Jiang Y."/>
            <person name="Adhikari A."/>
            <person name="Zheng C.-J."/>
            <person name="Schuster L."/>
            <person name="Cowan T.M."/>
            <person name="Smanski M.J."/>
            <person name="Chevrette M.G."/>
            <person name="De Carvalho L.P.S."/>
            <person name="Shen B."/>
        </authorList>
    </citation>
    <scope>NUCLEOTIDE SEQUENCE [LARGE SCALE GENOMIC DNA]</scope>
    <source>
        <strain evidence="3 4">NPDC051599</strain>
    </source>
</reference>
<feature type="domain" description="MHYT" evidence="2">
    <location>
        <begin position="9"/>
        <end position="198"/>
    </location>
</feature>
<dbReference type="Pfam" id="PF03707">
    <property type="entry name" value="MHYT"/>
    <property type="match status" value="2"/>
</dbReference>
<keyword evidence="4" id="KW-1185">Reference proteome</keyword>
<organism evidence="3 4">
    <name type="scientific">Streptomyces cellulosae</name>
    <dbReference type="NCBI Taxonomy" id="1968"/>
    <lineage>
        <taxon>Bacteria</taxon>
        <taxon>Bacillati</taxon>
        <taxon>Actinomycetota</taxon>
        <taxon>Actinomycetes</taxon>
        <taxon>Kitasatosporales</taxon>
        <taxon>Streptomycetaceae</taxon>
        <taxon>Streptomyces</taxon>
    </lineage>
</organism>
<feature type="transmembrane region" description="Helical" evidence="1">
    <location>
        <begin position="111"/>
        <end position="133"/>
    </location>
</feature>
<dbReference type="PANTHER" id="PTHR35152">
    <property type="entry name" value="DOMAIN SIGNALLING PROTEIN, PUTATIVE (AFU_ORTHOLOGUE AFUA_5G11310)-RELATED"/>
    <property type="match status" value="1"/>
</dbReference>
<feature type="transmembrane region" description="Helical" evidence="1">
    <location>
        <begin position="174"/>
        <end position="194"/>
    </location>
</feature>
<dbReference type="PROSITE" id="PS50924">
    <property type="entry name" value="MHYT"/>
    <property type="match status" value="1"/>
</dbReference>
<evidence type="ECO:0000259" key="2">
    <source>
        <dbReference type="PROSITE" id="PS50924"/>
    </source>
</evidence>